<evidence type="ECO:0000313" key="2">
    <source>
        <dbReference type="EMBL" id="PSF25354.1"/>
    </source>
</evidence>
<dbReference type="Proteomes" id="UP000239001">
    <property type="component" value="Unassembled WGS sequence"/>
</dbReference>
<dbReference type="EMBL" id="PXOH01000120">
    <property type="protein sequence ID" value="PSF25354.1"/>
    <property type="molecule type" value="Genomic_DNA"/>
</dbReference>
<protein>
    <submittedName>
        <fullName evidence="2">Uncharacterized protein</fullName>
    </submittedName>
</protein>
<comment type="caution">
    <text evidence="2">The sequence shown here is derived from an EMBL/GenBank/DDBJ whole genome shotgun (WGS) entry which is preliminary data.</text>
</comment>
<feature type="non-terminal residue" evidence="2">
    <location>
        <position position="1"/>
    </location>
</feature>
<name>A0A2T1LQE1_9CHRO</name>
<reference evidence="2 3" key="1">
    <citation type="submission" date="2018-03" db="EMBL/GenBank/DDBJ databases">
        <title>The ancient ancestry and fast evolution of plastids.</title>
        <authorList>
            <person name="Moore K.R."/>
            <person name="Magnabosco C."/>
            <person name="Momper L."/>
            <person name="Gold D.A."/>
            <person name="Bosak T."/>
            <person name="Fournier G.P."/>
        </authorList>
    </citation>
    <scope>NUCLEOTIDE SEQUENCE [LARGE SCALE GENOMIC DNA]</scope>
    <source>
        <strain evidence="2 3">CCALA 016</strain>
    </source>
</reference>
<proteinExistence type="predicted"/>
<evidence type="ECO:0000256" key="1">
    <source>
        <dbReference type="SAM" id="Phobius"/>
    </source>
</evidence>
<reference evidence="2 3" key="2">
    <citation type="submission" date="2018-03" db="EMBL/GenBank/DDBJ databases">
        <authorList>
            <person name="Keele B.F."/>
        </authorList>
    </citation>
    <scope>NUCLEOTIDE SEQUENCE [LARGE SCALE GENOMIC DNA]</scope>
    <source>
        <strain evidence="2 3">CCALA 016</strain>
    </source>
</reference>
<keyword evidence="1" id="KW-0812">Transmembrane</keyword>
<gene>
    <name evidence="2" type="ORF">C7H19_25255</name>
</gene>
<keyword evidence="1" id="KW-0472">Membrane</keyword>
<keyword evidence="3" id="KW-1185">Reference proteome</keyword>
<organism evidence="2 3">
    <name type="scientific">Aphanothece hegewaldii CCALA 016</name>
    <dbReference type="NCBI Taxonomy" id="2107694"/>
    <lineage>
        <taxon>Bacteria</taxon>
        <taxon>Bacillati</taxon>
        <taxon>Cyanobacteriota</taxon>
        <taxon>Cyanophyceae</taxon>
        <taxon>Oscillatoriophycideae</taxon>
        <taxon>Chroococcales</taxon>
        <taxon>Aphanothecaceae</taxon>
        <taxon>Aphanothece</taxon>
    </lineage>
</organism>
<dbReference type="AlphaFoldDB" id="A0A2T1LQE1"/>
<evidence type="ECO:0000313" key="3">
    <source>
        <dbReference type="Proteomes" id="UP000239001"/>
    </source>
</evidence>
<feature type="transmembrane region" description="Helical" evidence="1">
    <location>
        <begin position="20"/>
        <end position="36"/>
    </location>
</feature>
<feature type="transmembrane region" description="Helical" evidence="1">
    <location>
        <begin position="96"/>
        <end position="113"/>
    </location>
</feature>
<accession>A0A2T1LQE1</accession>
<keyword evidence="1" id="KW-1133">Transmembrane helix</keyword>
<sequence>RPQCLGLLGSIYPWLMHSEYLHYGHALFMLLGFAVFRPSMEGKARVWWDVAFTLQFFHHFEHALLLGQAIIGKNLFDLPVRTSIGQLWFPRIELHFWYNVIVMLPMLIGLYFNQKTLKK</sequence>
<feature type="transmembrane region" description="Helical" evidence="1">
    <location>
        <begin position="56"/>
        <end position="76"/>
    </location>
</feature>